<name>A0A6J4QN61_9ACTN</name>
<dbReference type="EMBL" id="CADCVD010000061">
    <property type="protein sequence ID" value="CAA9441950.1"/>
    <property type="molecule type" value="Genomic_DNA"/>
</dbReference>
<dbReference type="AlphaFoldDB" id="A0A6J4QN61"/>
<accession>A0A6J4QN61</accession>
<protein>
    <recommendedName>
        <fullName evidence="2">DUF1440 domain-containing protein</fullName>
    </recommendedName>
</protein>
<evidence type="ECO:0008006" key="2">
    <source>
        <dbReference type="Google" id="ProtNLM"/>
    </source>
</evidence>
<proteinExistence type="predicted"/>
<reference evidence="1" key="1">
    <citation type="submission" date="2020-02" db="EMBL/GenBank/DDBJ databases">
        <authorList>
            <person name="Meier V. D."/>
        </authorList>
    </citation>
    <scope>NUCLEOTIDE SEQUENCE</scope>
    <source>
        <strain evidence="1">AVDCRST_MAG37</strain>
    </source>
</reference>
<evidence type="ECO:0000313" key="1">
    <source>
        <dbReference type="EMBL" id="CAA9441950.1"/>
    </source>
</evidence>
<gene>
    <name evidence="1" type="ORF">AVDCRST_MAG37-1458</name>
</gene>
<sequence>MIREALIGAAAGAVGTVALNATTYADMALRGRAASSVPSEIAATLAEKAGIDLSAADEGPEGETAQNRKSGLGALSGYVVGLGAGTAYGLVRPHLGDVSIPLAGLGLALVAMAGADVPAATLGVVDPTTWPPSTWMMDLGFHLPYGLVTAVAYEAFNVAS</sequence>
<organism evidence="1">
    <name type="scientific">uncultured Rubrobacteraceae bacterium</name>
    <dbReference type="NCBI Taxonomy" id="349277"/>
    <lineage>
        <taxon>Bacteria</taxon>
        <taxon>Bacillati</taxon>
        <taxon>Actinomycetota</taxon>
        <taxon>Rubrobacteria</taxon>
        <taxon>Rubrobacterales</taxon>
        <taxon>Rubrobacteraceae</taxon>
        <taxon>environmental samples</taxon>
    </lineage>
</organism>